<sequence length="139" mass="15367">MRVETDTQLRDLLDAERIAVVGCSTTPGKEAHEIPKYMLEQGYEVIPVNPYAGSIFGRDAYDSLAAVEETIEMVDVFRPSEEVPGIVEEVLARHADRGDIESLWLQLGISDDEATAAAVEAGIDVVQDRCLKIEHQRLV</sequence>
<protein>
    <recommendedName>
        <fullName evidence="1">CoA-binding domain-containing protein</fullName>
    </recommendedName>
</protein>
<evidence type="ECO:0000313" key="3">
    <source>
        <dbReference type="Proteomes" id="UP000198856"/>
    </source>
</evidence>
<name>A0A1G8SYX1_9EURY</name>
<feature type="domain" description="CoA-binding" evidence="1">
    <location>
        <begin position="12"/>
        <end position="109"/>
    </location>
</feature>
<dbReference type="InterPro" id="IPR036291">
    <property type="entry name" value="NAD(P)-bd_dom_sf"/>
</dbReference>
<evidence type="ECO:0000313" key="2">
    <source>
        <dbReference type="EMBL" id="SDJ34364.1"/>
    </source>
</evidence>
<dbReference type="Pfam" id="PF13380">
    <property type="entry name" value="CoA_binding_2"/>
    <property type="match status" value="1"/>
</dbReference>
<dbReference type="SUPFAM" id="SSF51735">
    <property type="entry name" value="NAD(P)-binding Rossmann-fold domains"/>
    <property type="match status" value="1"/>
</dbReference>
<dbReference type="Gene3D" id="3.40.50.720">
    <property type="entry name" value="NAD(P)-binding Rossmann-like Domain"/>
    <property type="match status" value="1"/>
</dbReference>
<dbReference type="Proteomes" id="UP000198856">
    <property type="component" value="Unassembled WGS sequence"/>
</dbReference>
<dbReference type="InterPro" id="IPR003781">
    <property type="entry name" value="CoA-bd"/>
</dbReference>
<gene>
    <name evidence="2" type="ORF">SAMN05216226_102221</name>
</gene>
<dbReference type="PANTHER" id="PTHR33303:SF2">
    <property type="entry name" value="COA-BINDING DOMAIN-CONTAINING PROTEIN"/>
    <property type="match status" value="1"/>
</dbReference>
<keyword evidence="3" id="KW-1185">Reference proteome</keyword>
<evidence type="ECO:0000259" key="1">
    <source>
        <dbReference type="SMART" id="SM00881"/>
    </source>
</evidence>
<dbReference type="PANTHER" id="PTHR33303">
    <property type="entry name" value="CYTOPLASMIC PROTEIN-RELATED"/>
    <property type="match status" value="1"/>
</dbReference>
<dbReference type="RefSeq" id="WP_092699262.1">
    <property type="nucleotide sequence ID" value="NZ_FNFC01000002.1"/>
</dbReference>
<reference evidence="2 3" key="1">
    <citation type="submission" date="2016-10" db="EMBL/GenBank/DDBJ databases">
        <authorList>
            <person name="de Groot N.N."/>
        </authorList>
    </citation>
    <scope>NUCLEOTIDE SEQUENCE [LARGE SCALE GENOMIC DNA]</scope>
    <source>
        <strain evidence="2 3">IBRC-M10015</strain>
    </source>
</reference>
<dbReference type="AlphaFoldDB" id="A0A1G8SYX1"/>
<organism evidence="2 3">
    <name type="scientific">Halovenus aranensis</name>
    <dbReference type="NCBI Taxonomy" id="890420"/>
    <lineage>
        <taxon>Archaea</taxon>
        <taxon>Methanobacteriati</taxon>
        <taxon>Methanobacteriota</taxon>
        <taxon>Stenosarchaea group</taxon>
        <taxon>Halobacteria</taxon>
        <taxon>Halobacteriales</taxon>
        <taxon>Haloarculaceae</taxon>
        <taxon>Halovenus</taxon>
    </lineage>
</organism>
<accession>A0A1G8SYX1</accession>
<dbReference type="OrthoDB" id="42776at2157"/>
<dbReference type="EMBL" id="FNFC01000002">
    <property type="protein sequence ID" value="SDJ34364.1"/>
    <property type="molecule type" value="Genomic_DNA"/>
</dbReference>
<dbReference type="STRING" id="890420.SAMN05216226_102221"/>
<dbReference type="SMART" id="SM00881">
    <property type="entry name" value="CoA_binding"/>
    <property type="match status" value="1"/>
</dbReference>
<proteinExistence type="predicted"/>